<sequence length="176" mass="19550">MIGGRDQWRAMYPASYCPCESFNSSVHGVVLKYGFEHDPHGQSGLIYTYAGLGGLAACHWMFSSIGEPDSVYQTAMASACAKTGDFAFARKLFDKMPHKDPIKFKGNGDASQNGEQVSQITSLQQFILHDFDAGDHAQKPIFTTFRAAAHKMRMSRGYCCASSDIIQGFDMRLNWR</sequence>
<evidence type="ECO:0000313" key="2">
    <source>
        <dbReference type="Proteomes" id="UP000288805"/>
    </source>
</evidence>
<dbReference type="Gene3D" id="1.25.40.10">
    <property type="entry name" value="Tetratricopeptide repeat domain"/>
    <property type="match status" value="1"/>
</dbReference>
<gene>
    <name evidence="1" type="primary">PCMP-H14_1</name>
    <name evidence="1" type="ORF">CK203_052357</name>
</gene>
<dbReference type="AlphaFoldDB" id="A0A438H2R5"/>
<evidence type="ECO:0000313" key="1">
    <source>
        <dbReference type="EMBL" id="RVW78914.1"/>
    </source>
</evidence>
<dbReference type="EMBL" id="QGNW01000288">
    <property type="protein sequence ID" value="RVW78914.1"/>
    <property type="molecule type" value="Genomic_DNA"/>
</dbReference>
<name>A0A438H2R5_VITVI</name>
<dbReference type="Proteomes" id="UP000288805">
    <property type="component" value="Unassembled WGS sequence"/>
</dbReference>
<organism evidence="1 2">
    <name type="scientific">Vitis vinifera</name>
    <name type="common">Grape</name>
    <dbReference type="NCBI Taxonomy" id="29760"/>
    <lineage>
        <taxon>Eukaryota</taxon>
        <taxon>Viridiplantae</taxon>
        <taxon>Streptophyta</taxon>
        <taxon>Embryophyta</taxon>
        <taxon>Tracheophyta</taxon>
        <taxon>Spermatophyta</taxon>
        <taxon>Magnoliopsida</taxon>
        <taxon>eudicotyledons</taxon>
        <taxon>Gunneridae</taxon>
        <taxon>Pentapetalae</taxon>
        <taxon>rosids</taxon>
        <taxon>Vitales</taxon>
        <taxon>Vitaceae</taxon>
        <taxon>Viteae</taxon>
        <taxon>Vitis</taxon>
    </lineage>
</organism>
<dbReference type="InterPro" id="IPR011990">
    <property type="entry name" value="TPR-like_helical_dom_sf"/>
</dbReference>
<protein>
    <submittedName>
        <fullName evidence="1">Putative pentatricopeptide repeat-containing protein</fullName>
    </submittedName>
</protein>
<accession>A0A438H2R5</accession>
<comment type="caution">
    <text evidence="1">The sequence shown here is derived from an EMBL/GenBank/DDBJ whole genome shotgun (WGS) entry which is preliminary data.</text>
</comment>
<proteinExistence type="predicted"/>
<reference evidence="1 2" key="1">
    <citation type="journal article" date="2018" name="PLoS Genet.">
        <title>Population sequencing reveals clonal diversity and ancestral inbreeding in the grapevine cultivar Chardonnay.</title>
        <authorList>
            <person name="Roach M.J."/>
            <person name="Johnson D.L."/>
            <person name="Bohlmann J."/>
            <person name="van Vuuren H.J."/>
            <person name="Jones S.J."/>
            <person name="Pretorius I.S."/>
            <person name="Schmidt S.A."/>
            <person name="Borneman A.R."/>
        </authorList>
    </citation>
    <scope>NUCLEOTIDE SEQUENCE [LARGE SCALE GENOMIC DNA]</scope>
    <source>
        <strain evidence="2">cv. Chardonnay</strain>
        <tissue evidence="1">Leaf</tissue>
    </source>
</reference>